<reference evidence="2" key="1">
    <citation type="submission" date="2016-10" db="EMBL/GenBank/DDBJ databases">
        <authorList>
            <person name="Varghese N."/>
            <person name="Submissions S."/>
        </authorList>
    </citation>
    <scope>NUCLEOTIDE SEQUENCE [LARGE SCALE GENOMIC DNA]</scope>
    <source>
        <strain evidence="2">DSM 17044</strain>
    </source>
</reference>
<dbReference type="RefSeq" id="WP_075006939.1">
    <property type="nucleotide sequence ID" value="NZ_FOAP01000006.1"/>
</dbReference>
<dbReference type="EMBL" id="FOAP01000006">
    <property type="protein sequence ID" value="SEL50693.1"/>
    <property type="molecule type" value="Genomic_DNA"/>
</dbReference>
<organism evidence="1 2">
    <name type="scientific">Stigmatella aurantiaca</name>
    <dbReference type="NCBI Taxonomy" id="41"/>
    <lineage>
        <taxon>Bacteria</taxon>
        <taxon>Pseudomonadati</taxon>
        <taxon>Myxococcota</taxon>
        <taxon>Myxococcia</taxon>
        <taxon>Myxococcales</taxon>
        <taxon>Cystobacterineae</taxon>
        <taxon>Archangiaceae</taxon>
        <taxon>Stigmatella</taxon>
    </lineage>
</organism>
<evidence type="ECO:0000313" key="2">
    <source>
        <dbReference type="Proteomes" id="UP000182719"/>
    </source>
</evidence>
<dbReference type="OrthoDB" id="5382887at2"/>
<dbReference type="Proteomes" id="UP000182719">
    <property type="component" value="Unassembled WGS sequence"/>
</dbReference>
<evidence type="ECO:0000313" key="1">
    <source>
        <dbReference type="EMBL" id="SEL50693.1"/>
    </source>
</evidence>
<dbReference type="AlphaFoldDB" id="A0A1H7QRW9"/>
<protein>
    <submittedName>
        <fullName evidence="1">Uncharacterized protein</fullName>
    </submittedName>
</protein>
<gene>
    <name evidence="1" type="ORF">SAMN05444354_106250</name>
</gene>
<name>A0A1H7QRW9_STIAU</name>
<sequence>MNRLLLLPLLLLACSDRDLCTEAPLCEEGRAINCEPSCPVGPCSTGPSILSCGEEAACTIVPGDLASPRFFRSRALCVEERSASCDPTTAGPPVCLGDGLIRGCSEYKRVIRASCSQAVLYFQDIACCSGAAPADGGVPDGGSPDGGP</sequence>
<keyword evidence="2" id="KW-1185">Reference proteome</keyword>
<proteinExistence type="predicted"/>
<accession>A0A1H7QRW9</accession>